<proteinExistence type="predicted"/>
<dbReference type="PROSITE" id="PS51725">
    <property type="entry name" value="ABM"/>
    <property type="match status" value="1"/>
</dbReference>
<reference evidence="2 3" key="1">
    <citation type="submission" date="2020-10" db="EMBL/GenBank/DDBJ databases">
        <title>Connecting structure to function with the recovery of over 1000 high-quality activated sludge metagenome-assembled genomes encoding full-length rRNA genes using long-read sequencing.</title>
        <authorList>
            <person name="Singleton C.M."/>
            <person name="Petriglieri F."/>
            <person name="Kristensen J.M."/>
            <person name="Kirkegaard R.H."/>
            <person name="Michaelsen T.Y."/>
            <person name="Andersen M.H."/>
            <person name="Karst S.M."/>
            <person name="Dueholm M.S."/>
            <person name="Nielsen P.H."/>
            <person name="Albertsen M."/>
        </authorList>
    </citation>
    <scope>NUCLEOTIDE SEQUENCE [LARGE SCALE GENOMIC DNA]</scope>
    <source>
        <strain evidence="2">OdNE_18-Q3-R46-58_MAXAC.008</strain>
    </source>
</reference>
<name>A0A936F216_9BACT</name>
<keyword evidence="2" id="KW-0503">Monooxygenase</keyword>
<dbReference type="AlphaFoldDB" id="A0A936F216"/>
<feature type="domain" description="ABM" evidence="1">
    <location>
        <begin position="10"/>
        <end position="98"/>
    </location>
</feature>
<evidence type="ECO:0000313" key="2">
    <source>
        <dbReference type="EMBL" id="MBK8572653.1"/>
    </source>
</evidence>
<evidence type="ECO:0000313" key="3">
    <source>
        <dbReference type="Proteomes" id="UP000709959"/>
    </source>
</evidence>
<dbReference type="Proteomes" id="UP000709959">
    <property type="component" value="Unassembled WGS sequence"/>
</dbReference>
<keyword evidence="2" id="KW-0560">Oxidoreductase</keyword>
<sequence>MKPNPKSSVKVMSALLTARPEKQGEFLQTLQSLKGEIQQQAGCLECTIGQEASGGPEFFIFSVWKDLAHLEAHMDSEAFRILLGATSVLTSPAGFRFIAADSAFSPQGFLGRSRRVAS</sequence>
<dbReference type="EMBL" id="JADKCH010000007">
    <property type="protein sequence ID" value="MBK8572653.1"/>
    <property type="molecule type" value="Genomic_DNA"/>
</dbReference>
<dbReference type="SUPFAM" id="SSF54909">
    <property type="entry name" value="Dimeric alpha+beta barrel"/>
    <property type="match status" value="1"/>
</dbReference>
<accession>A0A936F216</accession>
<organism evidence="2 3">
    <name type="scientific">Candidatus Geothrix odensensis</name>
    <dbReference type="NCBI Taxonomy" id="2954440"/>
    <lineage>
        <taxon>Bacteria</taxon>
        <taxon>Pseudomonadati</taxon>
        <taxon>Acidobacteriota</taxon>
        <taxon>Holophagae</taxon>
        <taxon>Holophagales</taxon>
        <taxon>Holophagaceae</taxon>
        <taxon>Geothrix</taxon>
    </lineage>
</organism>
<protein>
    <submittedName>
        <fullName evidence="2">Antibiotic biosynthesis monooxygenase</fullName>
    </submittedName>
</protein>
<evidence type="ECO:0000259" key="1">
    <source>
        <dbReference type="PROSITE" id="PS51725"/>
    </source>
</evidence>
<dbReference type="InterPro" id="IPR011008">
    <property type="entry name" value="Dimeric_a/b-barrel"/>
</dbReference>
<comment type="caution">
    <text evidence="2">The sequence shown here is derived from an EMBL/GenBank/DDBJ whole genome shotgun (WGS) entry which is preliminary data.</text>
</comment>
<dbReference type="Pfam" id="PF03992">
    <property type="entry name" value="ABM"/>
    <property type="match status" value="1"/>
</dbReference>
<gene>
    <name evidence="2" type="ORF">IPN91_08400</name>
</gene>
<dbReference type="Gene3D" id="3.30.70.100">
    <property type="match status" value="1"/>
</dbReference>
<dbReference type="GO" id="GO:0004497">
    <property type="term" value="F:monooxygenase activity"/>
    <property type="evidence" value="ECO:0007669"/>
    <property type="project" value="UniProtKB-KW"/>
</dbReference>
<dbReference type="InterPro" id="IPR007138">
    <property type="entry name" value="ABM_dom"/>
</dbReference>